<feature type="region of interest" description="Disordered" evidence="1">
    <location>
        <begin position="39"/>
        <end position="59"/>
    </location>
</feature>
<dbReference type="Proteomes" id="UP000502823">
    <property type="component" value="Unassembled WGS sequence"/>
</dbReference>
<comment type="caution">
    <text evidence="2">The sequence shown here is derived from an EMBL/GenBank/DDBJ whole genome shotgun (WGS) entry which is preliminary data.</text>
</comment>
<feature type="compositionally biased region" description="Polar residues" evidence="1">
    <location>
        <begin position="44"/>
        <end position="56"/>
    </location>
</feature>
<evidence type="ECO:0000256" key="1">
    <source>
        <dbReference type="SAM" id="MobiDB-lite"/>
    </source>
</evidence>
<accession>A0A6L2PBL6</accession>
<sequence>MMCRHFRRQGIARYVVCMIKPFPVCVSAVADSGAFPPAADRGQRSIQQSGEPTAQSGAAGATQVAQFEAVLHRAARSVAVKVGWCSF</sequence>
<protein>
    <submittedName>
        <fullName evidence="2">Uncharacterized protein</fullName>
    </submittedName>
</protein>
<evidence type="ECO:0000313" key="3">
    <source>
        <dbReference type="Proteomes" id="UP000502823"/>
    </source>
</evidence>
<organism evidence="2 3">
    <name type="scientific">Coptotermes formosanus</name>
    <name type="common">Formosan subterranean termite</name>
    <dbReference type="NCBI Taxonomy" id="36987"/>
    <lineage>
        <taxon>Eukaryota</taxon>
        <taxon>Metazoa</taxon>
        <taxon>Ecdysozoa</taxon>
        <taxon>Arthropoda</taxon>
        <taxon>Hexapoda</taxon>
        <taxon>Insecta</taxon>
        <taxon>Pterygota</taxon>
        <taxon>Neoptera</taxon>
        <taxon>Polyneoptera</taxon>
        <taxon>Dictyoptera</taxon>
        <taxon>Blattodea</taxon>
        <taxon>Blattoidea</taxon>
        <taxon>Termitoidae</taxon>
        <taxon>Rhinotermitidae</taxon>
        <taxon>Coptotermes</taxon>
    </lineage>
</organism>
<proteinExistence type="predicted"/>
<reference evidence="3" key="1">
    <citation type="submission" date="2020-01" db="EMBL/GenBank/DDBJ databases">
        <title>Draft genome sequence of the Termite Coptotermes fromosanus.</title>
        <authorList>
            <person name="Itakura S."/>
            <person name="Yosikawa Y."/>
            <person name="Umezawa K."/>
        </authorList>
    </citation>
    <scope>NUCLEOTIDE SEQUENCE [LARGE SCALE GENOMIC DNA]</scope>
</reference>
<evidence type="ECO:0000313" key="2">
    <source>
        <dbReference type="EMBL" id="GFG29893.1"/>
    </source>
</evidence>
<keyword evidence="3" id="KW-1185">Reference proteome</keyword>
<name>A0A6L2PBL6_COPFO</name>
<dbReference type="EMBL" id="BLKM01000181">
    <property type="protein sequence ID" value="GFG29893.1"/>
    <property type="molecule type" value="Genomic_DNA"/>
</dbReference>
<gene>
    <name evidence="2" type="ORF">Cfor_09915</name>
</gene>
<dbReference type="InParanoid" id="A0A6L2PBL6"/>
<dbReference type="AlphaFoldDB" id="A0A6L2PBL6"/>